<evidence type="ECO:0000256" key="4">
    <source>
        <dbReference type="ARBA" id="ARBA00015395"/>
    </source>
</evidence>
<dbReference type="AlphaFoldDB" id="A0A7H0TWT1"/>
<comment type="subcellular location">
    <subcellularLocation>
        <location evidence="2">Membrane</location>
        <topology evidence="2">Multi-pass membrane protein</topology>
    </subcellularLocation>
</comment>
<evidence type="ECO:0000256" key="5">
    <source>
        <dbReference type="ARBA" id="ARBA00022531"/>
    </source>
</evidence>
<geneLocation type="chloroplast" evidence="9"/>
<proteinExistence type="inferred from homology"/>
<evidence type="ECO:0000256" key="6">
    <source>
        <dbReference type="ARBA" id="ARBA00022692"/>
    </source>
</evidence>
<dbReference type="GeneID" id="63038426"/>
<keyword evidence="6" id="KW-0812">Transmembrane</keyword>
<keyword evidence="9" id="KW-0934">Plastid</keyword>
<dbReference type="InterPro" id="IPR003359">
    <property type="entry name" value="PSI_Ycf4_assembly"/>
</dbReference>
<comment type="similarity">
    <text evidence="3">Belongs to the Ycf4 family.</text>
</comment>
<evidence type="ECO:0000256" key="3">
    <source>
        <dbReference type="ARBA" id="ARBA00008198"/>
    </source>
</evidence>
<keyword evidence="7" id="KW-1133">Transmembrane helix</keyword>
<accession>A0A7H0TWT1</accession>
<dbReference type="GO" id="GO:0015979">
    <property type="term" value="P:photosynthesis"/>
    <property type="evidence" value="ECO:0007669"/>
    <property type="project" value="UniProtKB-KW"/>
</dbReference>
<dbReference type="EMBL" id="MT525871">
    <property type="protein sequence ID" value="QNR05483.1"/>
    <property type="molecule type" value="Genomic_DNA"/>
</dbReference>
<dbReference type="Pfam" id="PF02392">
    <property type="entry name" value="Ycf4"/>
    <property type="match status" value="1"/>
</dbReference>
<organism evidence="9">
    <name type="scientific">Passiflora cerradensis</name>
    <dbReference type="NCBI Taxonomy" id="1052166"/>
    <lineage>
        <taxon>Eukaryota</taxon>
        <taxon>Viridiplantae</taxon>
        <taxon>Streptophyta</taxon>
        <taxon>Embryophyta</taxon>
        <taxon>Tracheophyta</taxon>
        <taxon>Spermatophyta</taxon>
        <taxon>Magnoliopsida</taxon>
        <taxon>eudicotyledons</taxon>
        <taxon>Gunneridae</taxon>
        <taxon>Pentapetalae</taxon>
        <taxon>rosids</taxon>
        <taxon>fabids</taxon>
        <taxon>Malpighiales</taxon>
        <taxon>Passifloraceae</taxon>
        <taxon>Passiflora</taxon>
    </lineage>
</organism>
<evidence type="ECO:0000256" key="1">
    <source>
        <dbReference type="ARBA" id="ARBA00002862"/>
    </source>
</evidence>
<evidence type="ECO:0000256" key="7">
    <source>
        <dbReference type="ARBA" id="ARBA00022989"/>
    </source>
</evidence>
<evidence type="ECO:0000313" key="9">
    <source>
        <dbReference type="EMBL" id="QNR05483.1"/>
    </source>
</evidence>
<evidence type="ECO:0000256" key="8">
    <source>
        <dbReference type="ARBA" id="ARBA00023136"/>
    </source>
</evidence>
<keyword evidence="9" id="KW-0150">Chloroplast</keyword>
<protein>
    <recommendedName>
        <fullName evidence="4">Photosystem I assembly protein Ycf4</fullName>
    </recommendedName>
</protein>
<dbReference type="RefSeq" id="YP_010006716.1">
    <property type="nucleotide sequence ID" value="NC_053306.1"/>
</dbReference>
<name>A0A7H0TWT1_9ROSI</name>
<reference evidence="9" key="1">
    <citation type="journal article" date="2020" name="Genome Biol. Evol.">
        <title>A repertory of rearrangements and the loss of an inverted repeat region in Passiflora chloroplast genomes.</title>
        <authorList>
            <person name="Cauz-Santos L.A."/>
            <person name="da Costa Z.P."/>
            <person name="Callot C."/>
            <person name="Cauet S."/>
            <person name="Zucchi M.I."/>
            <person name="Berges H."/>
            <person name="van den Berg C."/>
            <person name="Vieira M.L.C."/>
        </authorList>
    </citation>
    <scope>NUCLEOTIDE SEQUENCE</scope>
</reference>
<gene>
    <name evidence="9" type="primary">ycf4</name>
</gene>
<comment type="function">
    <text evidence="1">Seems to be required for the assembly of the photosystem I complex.</text>
</comment>
<keyword evidence="5" id="KW-0602">Photosynthesis</keyword>
<evidence type="ECO:0000256" key="2">
    <source>
        <dbReference type="ARBA" id="ARBA00004141"/>
    </source>
</evidence>
<dbReference type="GO" id="GO:0009522">
    <property type="term" value="C:photosystem I"/>
    <property type="evidence" value="ECO:0007669"/>
    <property type="project" value="InterPro"/>
</dbReference>
<sequence length="238" mass="28469">MLDYNQIFQPIAILRYLIHILKNIKKYIIHLIRNILKGLVYLWKSQIQRAIRIFVNALILAVLLRVFLETLKNLLWELTRRFYLVDPKLPDDWEPPSKSPAIILYPQAVLVFFYDDKITGRFVRFFSWVSNLWNENSDSDQFVLKNKQGIACFFRWGFPGPYHRMSYIFFMKDIMAVRIHFRVDALAYFILFLEVRGTGSIPLLRTYFASKEDFLIINERAEQIANFLDIPIEESWFI</sequence>
<keyword evidence="8" id="KW-0472">Membrane</keyword>